<reference evidence="5 6" key="1">
    <citation type="submission" date="2019-01" db="EMBL/GenBank/DDBJ databases">
        <title>A draft genome assembly of the solar-powered sea slug Elysia chlorotica.</title>
        <authorList>
            <person name="Cai H."/>
            <person name="Li Q."/>
            <person name="Fang X."/>
            <person name="Li J."/>
            <person name="Curtis N.E."/>
            <person name="Altenburger A."/>
            <person name="Shibata T."/>
            <person name="Feng M."/>
            <person name="Maeda T."/>
            <person name="Schwartz J.A."/>
            <person name="Shigenobu S."/>
            <person name="Lundholm N."/>
            <person name="Nishiyama T."/>
            <person name="Yang H."/>
            <person name="Hasebe M."/>
            <person name="Li S."/>
            <person name="Pierce S.K."/>
            <person name="Wang J."/>
        </authorList>
    </citation>
    <scope>NUCLEOTIDE SEQUENCE [LARGE SCALE GENOMIC DNA]</scope>
    <source>
        <strain evidence="5">EC2010</strain>
        <tissue evidence="5">Whole organism of an adult</tissue>
    </source>
</reference>
<feature type="domain" description="Ig-like" evidence="4">
    <location>
        <begin position="88"/>
        <end position="160"/>
    </location>
</feature>
<dbReference type="GO" id="GO:0005886">
    <property type="term" value="C:plasma membrane"/>
    <property type="evidence" value="ECO:0007669"/>
    <property type="project" value="TreeGrafter"/>
</dbReference>
<dbReference type="PANTHER" id="PTHR45080">
    <property type="entry name" value="CONTACTIN 5"/>
    <property type="match status" value="1"/>
</dbReference>
<organism evidence="5 6">
    <name type="scientific">Elysia chlorotica</name>
    <name type="common">Eastern emerald elysia</name>
    <name type="synonym">Sea slug</name>
    <dbReference type="NCBI Taxonomy" id="188477"/>
    <lineage>
        <taxon>Eukaryota</taxon>
        <taxon>Metazoa</taxon>
        <taxon>Spiralia</taxon>
        <taxon>Lophotrochozoa</taxon>
        <taxon>Mollusca</taxon>
        <taxon>Gastropoda</taxon>
        <taxon>Heterobranchia</taxon>
        <taxon>Euthyneura</taxon>
        <taxon>Panpulmonata</taxon>
        <taxon>Sacoglossa</taxon>
        <taxon>Placobranchoidea</taxon>
        <taxon>Plakobranchidae</taxon>
        <taxon>Elysia</taxon>
    </lineage>
</organism>
<feature type="compositionally biased region" description="Polar residues" evidence="3">
    <location>
        <begin position="29"/>
        <end position="39"/>
    </location>
</feature>
<dbReference type="AlphaFoldDB" id="A0A3S1BYW6"/>
<dbReference type="EMBL" id="RQTK01000505">
    <property type="protein sequence ID" value="RUS78515.1"/>
    <property type="molecule type" value="Genomic_DNA"/>
</dbReference>
<dbReference type="PROSITE" id="PS50835">
    <property type="entry name" value="IG_LIKE"/>
    <property type="match status" value="2"/>
</dbReference>
<gene>
    <name evidence="5" type="ORF">EGW08_013727</name>
</gene>
<dbReference type="InterPro" id="IPR036179">
    <property type="entry name" value="Ig-like_dom_sf"/>
</dbReference>
<dbReference type="InterPro" id="IPR003599">
    <property type="entry name" value="Ig_sub"/>
</dbReference>
<dbReference type="Proteomes" id="UP000271974">
    <property type="component" value="Unassembled WGS sequence"/>
</dbReference>
<sequence length="160" mass="16480">YVLTCTVSATPAPTDVFWTRAGSGRVDTENSGTTDQGLSKLSGGSVDSPSLVIRSVDRGDAGAYTCVARNSIGTGSSPTVTLTVTYRPTLTVSRTNILIEAGSSTLLSCAVSAVPAINSLYWTKDGVRLVPSQNPTKYNGGSESVPSLTIFNADVTSDPG</sequence>
<evidence type="ECO:0000259" key="4">
    <source>
        <dbReference type="PROSITE" id="PS50835"/>
    </source>
</evidence>
<dbReference type="STRING" id="188477.A0A3S1BYW6"/>
<dbReference type="Gene3D" id="2.60.40.10">
    <property type="entry name" value="Immunoglobulins"/>
    <property type="match status" value="2"/>
</dbReference>
<dbReference type="InterPro" id="IPR007110">
    <property type="entry name" value="Ig-like_dom"/>
</dbReference>
<dbReference type="SMART" id="SM00409">
    <property type="entry name" value="IG"/>
    <property type="match status" value="1"/>
</dbReference>
<dbReference type="OrthoDB" id="382013at2759"/>
<feature type="non-terminal residue" evidence="5">
    <location>
        <position position="160"/>
    </location>
</feature>
<accession>A0A3S1BYW6</accession>
<dbReference type="SMART" id="SM00408">
    <property type="entry name" value="IGc2"/>
    <property type="match status" value="1"/>
</dbReference>
<feature type="region of interest" description="Disordered" evidence="3">
    <location>
        <begin position="23"/>
        <end position="45"/>
    </location>
</feature>
<name>A0A3S1BYW6_ELYCH</name>
<dbReference type="InterPro" id="IPR013783">
    <property type="entry name" value="Ig-like_fold"/>
</dbReference>
<protein>
    <recommendedName>
        <fullName evidence="4">Ig-like domain-containing protein</fullName>
    </recommendedName>
</protein>
<evidence type="ECO:0000313" key="6">
    <source>
        <dbReference type="Proteomes" id="UP000271974"/>
    </source>
</evidence>
<feature type="domain" description="Ig-like" evidence="4">
    <location>
        <begin position="1"/>
        <end position="83"/>
    </location>
</feature>
<dbReference type="InterPro" id="IPR050958">
    <property type="entry name" value="Cell_Adh-Cytoskel_Orgn"/>
</dbReference>
<evidence type="ECO:0000256" key="2">
    <source>
        <dbReference type="ARBA" id="ARBA00023157"/>
    </source>
</evidence>
<comment type="caution">
    <text evidence="5">The sequence shown here is derived from an EMBL/GenBank/DDBJ whole genome shotgun (WGS) entry which is preliminary data.</text>
</comment>
<keyword evidence="6" id="KW-1185">Reference proteome</keyword>
<evidence type="ECO:0000256" key="3">
    <source>
        <dbReference type="SAM" id="MobiDB-lite"/>
    </source>
</evidence>
<dbReference type="SUPFAM" id="SSF48726">
    <property type="entry name" value="Immunoglobulin"/>
    <property type="match status" value="2"/>
</dbReference>
<keyword evidence="1" id="KW-0732">Signal</keyword>
<keyword evidence="2" id="KW-1015">Disulfide bond</keyword>
<feature type="non-terminal residue" evidence="5">
    <location>
        <position position="1"/>
    </location>
</feature>
<evidence type="ECO:0000256" key="1">
    <source>
        <dbReference type="ARBA" id="ARBA00022729"/>
    </source>
</evidence>
<dbReference type="InterPro" id="IPR003598">
    <property type="entry name" value="Ig_sub2"/>
</dbReference>
<evidence type="ECO:0000313" key="5">
    <source>
        <dbReference type="EMBL" id="RUS78515.1"/>
    </source>
</evidence>
<dbReference type="PANTHER" id="PTHR45080:SF8">
    <property type="entry name" value="IG-LIKE DOMAIN-CONTAINING PROTEIN"/>
    <property type="match status" value="1"/>
</dbReference>
<proteinExistence type="predicted"/>
<dbReference type="GO" id="GO:0007156">
    <property type="term" value="P:homophilic cell adhesion via plasma membrane adhesion molecules"/>
    <property type="evidence" value="ECO:0007669"/>
    <property type="project" value="TreeGrafter"/>
</dbReference>
<dbReference type="Pfam" id="PF13927">
    <property type="entry name" value="Ig_3"/>
    <property type="match status" value="1"/>
</dbReference>